<dbReference type="Pfam" id="PF04423">
    <property type="entry name" value="Rad50_zn_hook"/>
    <property type="match status" value="1"/>
</dbReference>
<dbReference type="GO" id="GO:0005524">
    <property type="term" value="F:ATP binding"/>
    <property type="evidence" value="ECO:0007669"/>
    <property type="project" value="UniProtKB-KW"/>
</dbReference>
<dbReference type="GO" id="GO:0000722">
    <property type="term" value="P:telomere maintenance via recombination"/>
    <property type="evidence" value="ECO:0007669"/>
    <property type="project" value="TreeGrafter"/>
</dbReference>
<dbReference type="GO" id="GO:0006302">
    <property type="term" value="P:double-strand break repair"/>
    <property type="evidence" value="ECO:0007669"/>
    <property type="project" value="TreeGrafter"/>
</dbReference>
<keyword evidence="3 6" id="KW-0862">Zinc</keyword>
<keyword evidence="5 7" id="KW-0175">Coiled coil</keyword>
<dbReference type="GO" id="GO:0070192">
    <property type="term" value="P:chromosome organization involved in meiotic cell cycle"/>
    <property type="evidence" value="ECO:0007669"/>
    <property type="project" value="TreeGrafter"/>
</dbReference>
<dbReference type="GO" id="GO:0000794">
    <property type="term" value="C:condensed nuclear chromosome"/>
    <property type="evidence" value="ECO:0007669"/>
    <property type="project" value="TreeGrafter"/>
</dbReference>
<evidence type="ECO:0000256" key="7">
    <source>
        <dbReference type="SAM" id="Coils"/>
    </source>
</evidence>
<dbReference type="GO" id="GO:0051880">
    <property type="term" value="F:G-quadruplex DNA binding"/>
    <property type="evidence" value="ECO:0007669"/>
    <property type="project" value="TreeGrafter"/>
</dbReference>
<accession>A0A834KSQ5</accession>
<comment type="caution">
    <text evidence="9">The sequence shown here is derived from an EMBL/GenBank/DDBJ whole genome shotgun (WGS) entry which is preliminary data.</text>
</comment>
<evidence type="ECO:0000256" key="1">
    <source>
        <dbReference type="ARBA" id="ARBA00022723"/>
    </source>
</evidence>
<name>A0A834KSQ5_VESGE</name>
<protein>
    <recommendedName>
        <fullName evidence="8">Zinc-hook domain-containing protein</fullName>
    </recommendedName>
</protein>
<dbReference type="PANTHER" id="PTHR18867">
    <property type="entry name" value="RAD50"/>
    <property type="match status" value="1"/>
</dbReference>
<feature type="coiled-coil region" evidence="7">
    <location>
        <begin position="136"/>
        <end position="188"/>
    </location>
</feature>
<evidence type="ECO:0000256" key="4">
    <source>
        <dbReference type="ARBA" id="ARBA00022840"/>
    </source>
</evidence>
<dbReference type="GO" id="GO:0043047">
    <property type="term" value="F:single-stranded telomeric DNA binding"/>
    <property type="evidence" value="ECO:0007669"/>
    <property type="project" value="TreeGrafter"/>
</dbReference>
<dbReference type="GO" id="GO:0030870">
    <property type="term" value="C:Mre11 complex"/>
    <property type="evidence" value="ECO:0007669"/>
    <property type="project" value="TreeGrafter"/>
</dbReference>
<organism evidence="9 10">
    <name type="scientific">Vespula germanica</name>
    <name type="common">German yellow jacket</name>
    <name type="synonym">Paravespula germanica</name>
    <dbReference type="NCBI Taxonomy" id="30212"/>
    <lineage>
        <taxon>Eukaryota</taxon>
        <taxon>Metazoa</taxon>
        <taxon>Ecdysozoa</taxon>
        <taxon>Arthropoda</taxon>
        <taxon>Hexapoda</taxon>
        <taxon>Insecta</taxon>
        <taxon>Pterygota</taxon>
        <taxon>Neoptera</taxon>
        <taxon>Endopterygota</taxon>
        <taxon>Hymenoptera</taxon>
        <taxon>Apocrita</taxon>
        <taxon>Aculeata</taxon>
        <taxon>Vespoidea</taxon>
        <taxon>Vespidae</taxon>
        <taxon>Vespinae</taxon>
        <taxon>Vespula</taxon>
    </lineage>
</organism>
<dbReference type="PANTHER" id="PTHR18867:SF12">
    <property type="entry name" value="DNA REPAIR PROTEIN RAD50"/>
    <property type="match status" value="1"/>
</dbReference>
<feature type="domain" description="Zinc-hook" evidence="8">
    <location>
        <begin position="381"/>
        <end position="479"/>
    </location>
</feature>
<feature type="coiled-coil region" evidence="7">
    <location>
        <begin position="12"/>
        <end position="67"/>
    </location>
</feature>
<keyword evidence="10" id="KW-1185">Reference proteome</keyword>
<dbReference type="AlphaFoldDB" id="A0A834KSQ5"/>
<reference evidence="9" key="1">
    <citation type="journal article" date="2020" name="G3 (Bethesda)">
        <title>High-Quality Assemblies for Three Invasive Social Wasps from the &lt;i&gt;Vespula&lt;/i&gt; Genus.</title>
        <authorList>
            <person name="Harrop T.W.R."/>
            <person name="Guhlin J."/>
            <person name="McLaughlin G.M."/>
            <person name="Permina E."/>
            <person name="Stockwell P."/>
            <person name="Gilligan J."/>
            <person name="Le Lec M.F."/>
            <person name="Gruber M.A.M."/>
            <person name="Quinn O."/>
            <person name="Lovegrove M."/>
            <person name="Duncan E.J."/>
            <person name="Remnant E.J."/>
            <person name="Van Eeckhoven J."/>
            <person name="Graham B."/>
            <person name="Knapp R.A."/>
            <person name="Langford K.W."/>
            <person name="Kronenberg Z."/>
            <person name="Press M.O."/>
            <person name="Eacker S.M."/>
            <person name="Wilson-Rankin E.E."/>
            <person name="Purcell J."/>
            <person name="Lester P.J."/>
            <person name="Dearden P.K."/>
        </authorList>
    </citation>
    <scope>NUCLEOTIDE SEQUENCE</scope>
    <source>
        <strain evidence="9">Linc-1</strain>
    </source>
</reference>
<keyword evidence="2" id="KW-0547">Nucleotide-binding</keyword>
<gene>
    <name evidence="9" type="ORF">HZH68_001853</name>
</gene>
<evidence type="ECO:0000313" key="10">
    <source>
        <dbReference type="Proteomes" id="UP000617340"/>
    </source>
</evidence>
<dbReference type="GO" id="GO:0003691">
    <property type="term" value="F:double-stranded telomeric DNA binding"/>
    <property type="evidence" value="ECO:0007669"/>
    <property type="project" value="TreeGrafter"/>
</dbReference>
<evidence type="ECO:0000256" key="6">
    <source>
        <dbReference type="PROSITE-ProRule" id="PRU00471"/>
    </source>
</evidence>
<dbReference type="Proteomes" id="UP000617340">
    <property type="component" value="Unassembled WGS sequence"/>
</dbReference>
<evidence type="ECO:0000313" key="9">
    <source>
        <dbReference type="EMBL" id="KAF7413364.1"/>
    </source>
</evidence>
<keyword evidence="1 6" id="KW-0479">Metal-binding</keyword>
<feature type="coiled-coil region" evidence="7">
    <location>
        <begin position="236"/>
        <end position="292"/>
    </location>
</feature>
<dbReference type="PROSITE" id="PS51131">
    <property type="entry name" value="ZN_HOOK"/>
    <property type="match status" value="1"/>
</dbReference>
<feature type="binding site" evidence="6">
    <location>
        <position position="429"/>
    </location>
    <ligand>
        <name>Zn(2+)</name>
        <dbReference type="ChEBI" id="CHEBI:29105"/>
    </ligand>
</feature>
<evidence type="ECO:0000256" key="5">
    <source>
        <dbReference type="ARBA" id="ARBA00023054"/>
    </source>
</evidence>
<feature type="binding site" evidence="6">
    <location>
        <position position="426"/>
    </location>
    <ligand>
        <name>Zn(2+)</name>
        <dbReference type="ChEBI" id="CHEBI:29105"/>
    </ligand>
</feature>
<dbReference type="EMBL" id="JACSDZ010000002">
    <property type="protein sequence ID" value="KAF7413364.1"/>
    <property type="molecule type" value="Genomic_DNA"/>
</dbReference>
<dbReference type="GO" id="GO:0046872">
    <property type="term" value="F:metal ion binding"/>
    <property type="evidence" value="ECO:0007669"/>
    <property type="project" value="UniProtKB-UniRule"/>
</dbReference>
<proteinExistence type="predicted"/>
<evidence type="ECO:0000259" key="8">
    <source>
        <dbReference type="PROSITE" id="PS51131"/>
    </source>
</evidence>
<dbReference type="SUPFAM" id="SSF75712">
    <property type="entry name" value="Rad50 coiled-coil Zn hook"/>
    <property type="match status" value="1"/>
</dbReference>
<dbReference type="GO" id="GO:0007004">
    <property type="term" value="P:telomere maintenance via telomerase"/>
    <property type="evidence" value="ECO:0007669"/>
    <property type="project" value="TreeGrafter"/>
</dbReference>
<feature type="coiled-coil region" evidence="7">
    <location>
        <begin position="499"/>
        <end position="620"/>
    </location>
</feature>
<keyword evidence="4" id="KW-0067">ATP-binding</keyword>
<dbReference type="InterPro" id="IPR013134">
    <property type="entry name" value="Zn_hook_RAD50"/>
</dbReference>
<sequence length="691" mass="80810">MDAQHKTLVAEKDKKQLEYDINKQQIESLQENIQVFEGSITELTNQLEQYDSNLLKKASEITEVEKKLQQIASSEVKIINIITEKRVSVGTLKQKMQDQEKKIINRNKTLNNMLSKWNMETLVDKNTSDIEIAALVKNLDNKIENLKHEAEVKRQKRHEKEEELQKEIDVLRSERSKIESEMNIKDNEVTETRNQINRIRTEITEIGVAANKLCSVEAKLIDMNKKIDDLSESCDVNNVKEQINEETITRDALEVKITSIDAEIEIEVLHKHAALQAEMALHKTTMQTKEEEVQCFKKEHEDTIKMLLESDTLPHTKLKDKLDPVQQKLMDRIKTTTRDIQVEQQNLVTIKTTLKYNEEELQKKQSELQSNKQKISSICDYKDFDEVLLLQSKKVKDLQDKRGMYAYQSTAYKEYMKQFKKQDPCCPLCHRNFDESYNMDALIKEMENDIENQPEILKRCEADLKMQQNKYDTMLQLKPIIEKISQLEDVEIPKLEGNLVNTKEQLTKQQASIQEKEKLKAIPEDILNKSKNLFENIMLWDRLIDEMDNLKEKILNIEDLMAKIGANSTVTVSEAQAHRDSLKTSLKKSRDQIEHLQTKLNTFNEKLQHAREERNILFEEQLRIQSDMQRLKELRDKQTELYSRQVTLIESVQKLQDRFSSEDSKLETAEAVNELKSKRPTVKVNSCSDEN</sequence>
<evidence type="ECO:0000256" key="2">
    <source>
        <dbReference type="ARBA" id="ARBA00022741"/>
    </source>
</evidence>
<evidence type="ECO:0000256" key="3">
    <source>
        <dbReference type="ARBA" id="ARBA00022833"/>
    </source>
</evidence>